<dbReference type="Gene3D" id="2.40.30.100">
    <property type="entry name" value="AF2212/PG0164-like"/>
    <property type="match status" value="1"/>
</dbReference>
<dbReference type="AlphaFoldDB" id="A0A2M6W1U1"/>
<proteinExistence type="predicted"/>
<accession>A0A2M6W1U1</accession>
<evidence type="ECO:0000313" key="1">
    <source>
        <dbReference type="EMBL" id="PIT86748.1"/>
    </source>
</evidence>
<sequence>MKTCLYPTTLWRYQAENAAWFFLTIDPKESEKIKASNTKKKQGGGQIKVKVTIGKTTWHTSLFPGKGGVYLLPVKVAVRRAENIQEGDVVSFSCRF</sequence>
<dbReference type="Proteomes" id="UP000229362">
    <property type="component" value="Unassembled WGS sequence"/>
</dbReference>
<dbReference type="InterPro" id="IPR037079">
    <property type="entry name" value="AF2212/PG0164-like_sf"/>
</dbReference>
<name>A0A2M6W1U1_9BACT</name>
<comment type="caution">
    <text evidence="1">The sequence shown here is derived from an EMBL/GenBank/DDBJ whole genome shotgun (WGS) entry which is preliminary data.</text>
</comment>
<dbReference type="EMBL" id="PFBZ01000060">
    <property type="protein sequence ID" value="PIT86748.1"/>
    <property type="molecule type" value="Genomic_DNA"/>
</dbReference>
<evidence type="ECO:0000313" key="2">
    <source>
        <dbReference type="Proteomes" id="UP000229362"/>
    </source>
</evidence>
<organism evidence="1 2">
    <name type="scientific">Candidatus Magasanikbacteria bacterium CG10_big_fil_rev_8_21_14_0_10_43_6</name>
    <dbReference type="NCBI Taxonomy" id="1974650"/>
    <lineage>
        <taxon>Bacteria</taxon>
        <taxon>Candidatus Magasanikiibacteriota</taxon>
    </lineage>
</organism>
<gene>
    <name evidence="1" type="ORF">COU33_01460</name>
</gene>
<dbReference type="SUPFAM" id="SSF141694">
    <property type="entry name" value="AF2212/PG0164-like"/>
    <property type="match status" value="1"/>
</dbReference>
<reference evidence="2" key="1">
    <citation type="submission" date="2017-09" db="EMBL/GenBank/DDBJ databases">
        <title>Depth-based differentiation of microbial function through sediment-hosted aquifers and enrichment of novel symbionts in the deep terrestrial subsurface.</title>
        <authorList>
            <person name="Probst A.J."/>
            <person name="Ladd B."/>
            <person name="Jarett J.K."/>
            <person name="Geller-Mcgrath D.E."/>
            <person name="Sieber C.M.K."/>
            <person name="Emerson J.B."/>
            <person name="Anantharaman K."/>
            <person name="Thomas B.C."/>
            <person name="Malmstrom R."/>
            <person name="Stieglmeier M."/>
            <person name="Klingl A."/>
            <person name="Woyke T."/>
            <person name="Ryan C.M."/>
            <person name="Banfield J.F."/>
        </authorList>
    </citation>
    <scope>NUCLEOTIDE SEQUENCE [LARGE SCALE GENOMIC DNA]</scope>
</reference>
<protein>
    <submittedName>
        <fullName evidence="1">DUF1905 domain-containing protein</fullName>
    </submittedName>
</protein>
<dbReference type="Pfam" id="PF08922">
    <property type="entry name" value="DUF1905"/>
    <property type="match status" value="1"/>
</dbReference>
<dbReference type="InterPro" id="IPR015018">
    <property type="entry name" value="DUF1905"/>
</dbReference>